<dbReference type="OrthoDB" id="5592973at2"/>
<dbReference type="EMBL" id="SSGG01000037">
    <property type="protein sequence ID" value="TXI37961.1"/>
    <property type="molecule type" value="Genomic_DNA"/>
</dbReference>
<organism evidence="1 2">
    <name type="scientific">Methylophilus methylotrophus</name>
    <name type="common">Bacterium W3A1</name>
    <dbReference type="NCBI Taxonomy" id="17"/>
    <lineage>
        <taxon>Bacteria</taxon>
        <taxon>Pseudomonadati</taxon>
        <taxon>Pseudomonadota</taxon>
        <taxon>Betaproteobacteria</taxon>
        <taxon>Nitrosomonadales</taxon>
        <taxon>Methylophilaceae</taxon>
        <taxon>Methylophilus</taxon>
    </lineage>
</organism>
<gene>
    <name evidence="1" type="ORF">E6Q51_02230</name>
</gene>
<sequence length="78" mass="9312">MQTKPFKLNPKKLLHSKWTAVKPVNKEKHFMVTKLIFRDEETQVIEAVEIEAVMTWRVQVIDWHALQDRAVWKQGWVA</sequence>
<comment type="caution">
    <text evidence="1">The sequence shown here is derived from an EMBL/GenBank/DDBJ whole genome shotgun (WGS) entry which is preliminary data.</text>
</comment>
<evidence type="ECO:0000313" key="2">
    <source>
        <dbReference type="Proteomes" id="UP000321374"/>
    </source>
</evidence>
<proteinExistence type="predicted"/>
<name>A0A5C7WIU3_METME</name>
<dbReference type="Proteomes" id="UP000321374">
    <property type="component" value="Unassembled WGS sequence"/>
</dbReference>
<dbReference type="Pfam" id="PF09493">
    <property type="entry name" value="DUF2389"/>
    <property type="match status" value="1"/>
</dbReference>
<reference evidence="1 2" key="1">
    <citation type="submission" date="2018-09" db="EMBL/GenBank/DDBJ databases">
        <title>Metagenome Assembled Genomes from an Advanced Water Purification Facility.</title>
        <authorList>
            <person name="Stamps B.W."/>
            <person name="Spear J.R."/>
        </authorList>
    </citation>
    <scope>NUCLEOTIDE SEQUENCE [LARGE SCALE GENOMIC DNA]</scope>
    <source>
        <strain evidence="1">Bin_42_2</strain>
    </source>
</reference>
<dbReference type="AlphaFoldDB" id="A0A5C7WIU3"/>
<protein>
    <submittedName>
        <fullName evidence="1">TIGR02450 family Trp-rich protein</fullName>
    </submittedName>
</protein>
<accession>A0A5C7WIU3</accession>
<dbReference type="RefSeq" id="WP_026295248.1">
    <property type="nucleotide sequence ID" value="NZ_CP033953.1"/>
</dbReference>
<evidence type="ECO:0000313" key="1">
    <source>
        <dbReference type="EMBL" id="TXI37961.1"/>
    </source>
</evidence>
<dbReference type="InterPro" id="IPR012663">
    <property type="entry name" value="CHP02450_Tryp"/>
</dbReference>
<dbReference type="NCBIfam" id="TIGR02450">
    <property type="entry name" value="TIGR02450 family Trp-rich protein"/>
    <property type="match status" value="1"/>
</dbReference>